<proteinExistence type="predicted"/>
<gene>
    <name evidence="1" type="ORF">L3X38_004729</name>
</gene>
<organism evidence="1 2">
    <name type="scientific">Prunus dulcis</name>
    <name type="common">Almond</name>
    <name type="synonym">Amygdalus dulcis</name>
    <dbReference type="NCBI Taxonomy" id="3755"/>
    <lineage>
        <taxon>Eukaryota</taxon>
        <taxon>Viridiplantae</taxon>
        <taxon>Streptophyta</taxon>
        <taxon>Embryophyta</taxon>
        <taxon>Tracheophyta</taxon>
        <taxon>Spermatophyta</taxon>
        <taxon>Magnoliopsida</taxon>
        <taxon>eudicotyledons</taxon>
        <taxon>Gunneridae</taxon>
        <taxon>Pentapetalae</taxon>
        <taxon>rosids</taxon>
        <taxon>fabids</taxon>
        <taxon>Rosales</taxon>
        <taxon>Rosaceae</taxon>
        <taxon>Amygdaloideae</taxon>
        <taxon>Amygdaleae</taxon>
        <taxon>Prunus</taxon>
    </lineage>
</organism>
<name>A0AAD4ZPI1_PRUDU</name>
<accession>A0AAD4ZPI1</accession>
<dbReference type="Proteomes" id="UP001054821">
    <property type="component" value="Chromosome 1"/>
</dbReference>
<dbReference type="AlphaFoldDB" id="A0AAD4ZPI1"/>
<evidence type="ECO:0000313" key="2">
    <source>
        <dbReference type="Proteomes" id="UP001054821"/>
    </source>
</evidence>
<dbReference type="EMBL" id="JAJFAZ020000001">
    <property type="protein sequence ID" value="KAI5351838.1"/>
    <property type="molecule type" value="Genomic_DNA"/>
</dbReference>
<reference evidence="1 2" key="1">
    <citation type="journal article" date="2022" name="G3 (Bethesda)">
        <title>Whole-genome sequence and methylome profiling of the almond [Prunus dulcis (Mill.) D.A. Webb] cultivar 'Nonpareil'.</title>
        <authorList>
            <person name="D'Amico-Willman K.M."/>
            <person name="Ouma W.Z."/>
            <person name="Meulia T."/>
            <person name="Sideli G.M."/>
            <person name="Gradziel T.M."/>
            <person name="Fresnedo-Ramirez J."/>
        </authorList>
    </citation>
    <scope>NUCLEOTIDE SEQUENCE [LARGE SCALE GENOMIC DNA]</scope>
    <source>
        <strain evidence="1">Clone GOH B32 T37-40</strain>
    </source>
</reference>
<keyword evidence="2" id="KW-1185">Reference proteome</keyword>
<protein>
    <submittedName>
        <fullName evidence="1">Uncharacterized protein</fullName>
    </submittedName>
</protein>
<comment type="caution">
    <text evidence="1">The sequence shown here is derived from an EMBL/GenBank/DDBJ whole genome shotgun (WGS) entry which is preliminary data.</text>
</comment>
<sequence>MADSSQYPALAWLGLVGKGRRASGGSIGTGAGDQFAGWRLLGLLEGEENSDSGILRVYGLVSPCSTQQLKRNSQILF</sequence>
<evidence type="ECO:0000313" key="1">
    <source>
        <dbReference type="EMBL" id="KAI5351838.1"/>
    </source>
</evidence>